<accession>A0A835XJH0</accession>
<comment type="caution">
    <text evidence="2">The sequence shown here is derived from an EMBL/GenBank/DDBJ whole genome shotgun (WGS) entry which is preliminary data.</text>
</comment>
<keyword evidence="3" id="KW-1185">Reference proteome</keyword>
<name>A0A835XJH0_9CHLO</name>
<dbReference type="OrthoDB" id="546998at2759"/>
<protein>
    <submittedName>
        <fullName evidence="2">Uncharacterized protein</fullName>
    </submittedName>
</protein>
<dbReference type="EMBL" id="JAEHOE010000138">
    <property type="protein sequence ID" value="KAG2484951.1"/>
    <property type="molecule type" value="Genomic_DNA"/>
</dbReference>
<feature type="non-terminal residue" evidence="2">
    <location>
        <position position="34"/>
    </location>
</feature>
<organism evidence="2 3">
    <name type="scientific">Edaphochlamys debaryana</name>
    <dbReference type="NCBI Taxonomy" id="47281"/>
    <lineage>
        <taxon>Eukaryota</taxon>
        <taxon>Viridiplantae</taxon>
        <taxon>Chlorophyta</taxon>
        <taxon>core chlorophytes</taxon>
        <taxon>Chlorophyceae</taxon>
        <taxon>CS clade</taxon>
        <taxon>Chlamydomonadales</taxon>
        <taxon>Chlamydomonadales incertae sedis</taxon>
        <taxon>Edaphochlamys</taxon>
    </lineage>
</organism>
<dbReference type="Proteomes" id="UP000612055">
    <property type="component" value="Unassembled WGS sequence"/>
</dbReference>
<sequence length="34" mass="3852">MTGSGNTSPEERDQAAQELYGKNFEECDSMERIK</sequence>
<gene>
    <name evidence="2" type="ORF">HYH03_016250</name>
</gene>
<reference evidence="2" key="1">
    <citation type="journal article" date="2020" name="bioRxiv">
        <title>Comparative genomics of Chlamydomonas.</title>
        <authorList>
            <person name="Craig R.J."/>
            <person name="Hasan A.R."/>
            <person name="Ness R.W."/>
            <person name="Keightley P.D."/>
        </authorList>
    </citation>
    <scope>NUCLEOTIDE SEQUENCE</scope>
    <source>
        <strain evidence="2">CCAP 11/70</strain>
    </source>
</reference>
<feature type="compositionally biased region" description="Basic and acidic residues" evidence="1">
    <location>
        <begin position="23"/>
        <end position="34"/>
    </location>
</feature>
<proteinExistence type="predicted"/>
<evidence type="ECO:0000313" key="3">
    <source>
        <dbReference type="Proteomes" id="UP000612055"/>
    </source>
</evidence>
<feature type="region of interest" description="Disordered" evidence="1">
    <location>
        <begin position="1"/>
        <end position="34"/>
    </location>
</feature>
<dbReference type="AlphaFoldDB" id="A0A835XJH0"/>
<evidence type="ECO:0000313" key="2">
    <source>
        <dbReference type="EMBL" id="KAG2484951.1"/>
    </source>
</evidence>
<evidence type="ECO:0000256" key="1">
    <source>
        <dbReference type="SAM" id="MobiDB-lite"/>
    </source>
</evidence>